<comment type="caution">
    <text evidence="3">The sequence shown here is derived from an EMBL/GenBank/DDBJ whole genome shotgun (WGS) entry which is preliminary data.</text>
</comment>
<feature type="compositionally biased region" description="Basic and acidic residues" evidence="1">
    <location>
        <begin position="50"/>
        <end position="61"/>
    </location>
</feature>
<dbReference type="AlphaFoldDB" id="A0A0G1AS72"/>
<evidence type="ECO:0000313" key="3">
    <source>
        <dbReference type="EMBL" id="KKS36941.1"/>
    </source>
</evidence>
<reference evidence="3 4" key="1">
    <citation type="journal article" date="2015" name="Nature">
        <title>rRNA introns, odd ribosomes, and small enigmatic genomes across a large radiation of phyla.</title>
        <authorList>
            <person name="Brown C.T."/>
            <person name="Hug L.A."/>
            <person name="Thomas B.C."/>
            <person name="Sharon I."/>
            <person name="Castelle C.J."/>
            <person name="Singh A."/>
            <person name="Wilkins M.J."/>
            <person name="Williams K.H."/>
            <person name="Banfield J.F."/>
        </authorList>
    </citation>
    <scope>NUCLEOTIDE SEQUENCE [LARGE SCALE GENOMIC DNA]</scope>
</reference>
<organism evidence="3 4">
    <name type="scientific">candidate division WWE3 bacterium GW2011_GWF1_42_14</name>
    <dbReference type="NCBI Taxonomy" id="1619138"/>
    <lineage>
        <taxon>Bacteria</taxon>
        <taxon>Katanobacteria</taxon>
    </lineage>
</organism>
<name>A0A0G1AS72_UNCKA</name>
<feature type="transmembrane region" description="Helical" evidence="2">
    <location>
        <begin position="12"/>
        <end position="30"/>
    </location>
</feature>
<proteinExistence type="predicted"/>
<keyword evidence="2" id="KW-0812">Transmembrane</keyword>
<protein>
    <submittedName>
        <fullName evidence="3">Uncharacterized protein</fullName>
    </submittedName>
</protein>
<evidence type="ECO:0000256" key="2">
    <source>
        <dbReference type="SAM" id="Phobius"/>
    </source>
</evidence>
<evidence type="ECO:0000313" key="4">
    <source>
        <dbReference type="Proteomes" id="UP000033847"/>
    </source>
</evidence>
<evidence type="ECO:0000256" key="1">
    <source>
        <dbReference type="SAM" id="MobiDB-lite"/>
    </source>
</evidence>
<dbReference type="EMBL" id="LCCU01000019">
    <property type="protein sequence ID" value="KKS36941.1"/>
    <property type="molecule type" value="Genomic_DNA"/>
</dbReference>
<gene>
    <name evidence="3" type="ORF">UV00_C0019G0042</name>
</gene>
<sequence>MRNFILRNKQIFITGLIIGGVFLLIIFSSSTRKVKGPILAPSETSNTQTEDTRETGGDYRPRGLWNVPSPSDEPVNENAAQDTPPEEEPLVKPTEILDITFNDKGFSPPAANGFKYQTVRWKNETDNTIYLQQMKDFFEEFKEPVEVAPEAVLEFELTKAGMWGYRETESGEMGSIFIVVQRTTN</sequence>
<dbReference type="Proteomes" id="UP000033847">
    <property type="component" value="Unassembled WGS sequence"/>
</dbReference>
<accession>A0A0G1AS72</accession>
<keyword evidence="2" id="KW-1133">Transmembrane helix</keyword>
<keyword evidence="2" id="KW-0472">Membrane</keyword>
<feature type="region of interest" description="Disordered" evidence="1">
    <location>
        <begin position="36"/>
        <end position="88"/>
    </location>
</feature>